<dbReference type="GO" id="GO:0030246">
    <property type="term" value="F:carbohydrate binding"/>
    <property type="evidence" value="ECO:0007669"/>
    <property type="project" value="InterPro"/>
</dbReference>
<dbReference type="AlphaFoldDB" id="A0A514BVY8"/>
<keyword evidence="3" id="KW-0645">Protease</keyword>
<reference evidence="3 4" key="1">
    <citation type="submission" date="2019-06" db="EMBL/GenBank/DDBJ databases">
        <title>Lysobacter alkalisoli sp. nov. isolated from saline-alkali soil.</title>
        <authorList>
            <person name="Sun J.-Q."/>
            <person name="Xu L."/>
        </authorList>
    </citation>
    <scope>NUCLEOTIDE SEQUENCE [LARGE SCALE GENOMIC DNA]</scope>
    <source>
        <strain evidence="3 4">SJ-36</strain>
    </source>
</reference>
<accession>A0A514BVY8</accession>
<feature type="region of interest" description="Disordered" evidence="1">
    <location>
        <begin position="33"/>
        <end position="71"/>
    </location>
</feature>
<dbReference type="EMBL" id="CP041242">
    <property type="protein sequence ID" value="QDH71530.1"/>
    <property type="molecule type" value="Genomic_DNA"/>
</dbReference>
<gene>
    <name evidence="3" type="ORF">FKV23_16595</name>
</gene>
<keyword evidence="3" id="KW-0378">Hydrolase</keyword>
<keyword evidence="2" id="KW-0732">Signal</keyword>
<sequence>MKAVRLPMPRHPATMSALASAVALLLATLPAGADPADDPTDDPPAYQDRVIDPASLSKASDDDADTDYDANGLPRAFHAEAAYSHGRFGDDTYREHGVSAGGFRETGHHGTLSLQASLSRRDDTRANASPTGSAGDEWRGAATLWQRNLAMPGQWSGDNGLGVLNTPALPLQRSQYRFFLPSVAFAGASSEWRNTDSGLRLQAGGGRIGHFTGTRLLGFELDEGHVGAIGAQWRWAPGWTGAVTALSSDGRLVAGDQGQAVIEANTSHAVHAATAWQGTRDRIQLNLLASDADAGAANGAWIDASAARGRYSHNYGAFYLGDDLAWGSYPINNDVRGGYYRIAYQFARWSWNAGLDRIESISGDSFDGTYANAHVRYQASSRLGYGGSLSLRDGSDDAVGAQLFLDARNDWGNTRLQVDGASARNGNGQSGDRDSWQLTLDQAFPVDTGSRLSASLSHGELSYDGRPATRSTGLALYGGQDLGDRLAIDGQVRWTHGNGPDALRGFNANIGINWRLARHWSLAATLYQNQGARRSPFQLDPLANDPLFVDLPRERSAFLVLRYEREAGRPRAVIGGAPGAATGHVAGSVYLDDNNDRVRNAAELPVAHLTVILDGRYAVRTDSAGNFEFPNVAVGRHTLTVLADNLPLPWFFDDTEAERQIELEVRQDLRIDIPATRPR</sequence>
<dbReference type="InterPro" id="IPR013783">
    <property type="entry name" value="Ig-like_fold"/>
</dbReference>
<proteinExistence type="predicted"/>
<feature type="region of interest" description="Disordered" evidence="1">
    <location>
        <begin position="114"/>
        <end position="138"/>
    </location>
</feature>
<keyword evidence="4" id="KW-1185">Reference proteome</keyword>
<dbReference type="Proteomes" id="UP000317199">
    <property type="component" value="Chromosome"/>
</dbReference>
<name>A0A514BVY8_9GAMM</name>
<dbReference type="GO" id="GO:0004180">
    <property type="term" value="F:carboxypeptidase activity"/>
    <property type="evidence" value="ECO:0007669"/>
    <property type="project" value="UniProtKB-KW"/>
</dbReference>
<dbReference type="SUPFAM" id="SSF49452">
    <property type="entry name" value="Starch-binding domain-like"/>
    <property type="match status" value="1"/>
</dbReference>
<feature type="chain" id="PRO_5021735764" evidence="2">
    <location>
        <begin position="34"/>
        <end position="679"/>
    </location>
</feature>
<evidence type="ECO:0000313" key="4">
    <source>
        <dbReference type="Proteomes" id="UP000317199"/>
    </source>
</evidence>
<protein>
    <submittedName>
        <fullName evidence="3">Carboxypeptidase regulatory-like domain-containing protein</fullName>
    </submittedName>
</protein>
<dbReference type="OrthoDB" id="5964286at2"/>
<keyword evidence="3" id="KW-0121">Carboxypeptidase</keyword>
<dbReference type="Gene3D" id="2.60.40.10">
    <property type="entry name" value="Immunoglobulins"/>
    <property type="match status" value="1"/>
</dbReference>
<organism evidence="3 4">
    <name type="scientific">Marilutibacter alkalisoli</name>
    <dbReference type="NCBI Taxonomy" id="2591633"/>
    <lineage>
        <taxon>Bacteria</taxon>
        <taxon>Pseudomonadati</taxon>
        <taxon>Pseudomonadota</taxon>
        <taxon>Gammaproteobacteria</taxon>
        <taxon>Lysobacterales</taxon>
        <taxon>Lysobacteraceae</taxon>
        <taxon>Marilutibacter</taxon>
    </lineage>
</organism>
<evidence type="ECO:0000256" key="2">
    <source>
        <dbReference type="SAM" id="SignalP"/>
    </source>
</evidence>
<evidence type="ECO:0000313" key="3">
    <source>
        <dbReference type="EMBL" id="QDH71530.1"/>
    </source>
</evidence>
<dbReference type="InterPro" id="IPR013784">
    <property type="entry name" value="Carb-bd-like_fold"/>
</dbReference>
<evidence type="ECO:0000256" key="1">
    <source>
        <dbReference type="SAM" id="MobiDB-lite"/>
    </source>
</evidence>
<dbReference type="KEGG" id="lyj:FKV23_16595"/>
<feature type="signal peptide" evidence="2">
    <location>
        <begin position="1"/>
        <end position="33"/>
    </location>
</feature>